<feature type="zinc finger region" description="C3H1-type" evidence="4">
    <location>
        <begin position="147"/>
        <end position="173"/>
    </location>
</feature>
<evidence type="ECO:0000256" key="5">
    <source>
        <dbReference type="SAM" id="MobiDB-lite"/>
    </source>
</evidence>
<dbReference type="SMART" id="SM00320">
    <property type="entry name" value="WD40"/>
    <property type="match status" value="4"/>
</dbReference>
<evidence type="ECO:0000313" key="8">
    <source>
        <dbReference type="Proteomes" id="UP000327013"/>
    </source>
</evidence>
<sequence length="468" mass="51817">MELLQALRGVLMDVKTARKKPCVFDRLRRKPLDISHNKSVCIFWRNGKCLRNPCRFLHSELPVTCAKKGSYTVSSNQQDLPTKNSNYIRNKNKLVLKRSLETTVENSREDSGSKDCERGTSKNLALKNEGSGSSSTEAVLMKSEDVCKQNVCQSWVHGNCIDGDKCQSLHSWFHADGLSILARLQGHTKTVTGIALPEKNNKLYTGSSDRTVRIWDCHTGQCARVVELGADIGSMISEAVWVFIGMPNVVKALNTESGAEYNLNGPIGQVYAMATTNDIMLFAGGQDGVILAWKCTTETNPPFQPVASLKGHTSDVVSLTVGCEWLYSGSKDHTIRVWDHKTLECVMTLDGHADTVTSLICWEDYLLSGSLDRTIKAWALNEGGHLEAIYTHVEEHGVVAFWGMKDENGKPTLYCSCNNNYVQLYEMPSFVDGGRLFAKQEVKVILHGPKGLGLFFTGDQTGLVTAWR</sequence>
<feature type="repeat" description="WD" evidence="3">
    <location>
        <begin position="349"/>
        <end position="388"/>
    </location>
</feature>
<dbReference type="SMART" id="SM00356">
    <property type="entry name" value="ZnF_C3H1"/>
    <property type="match status" value="2"/>
</dbReference>
<organism evidence="7 8">
    <name type="scientific">Carpinus fangiana</name>
    <dbReference type="NCBI Taxonomy" id="176857"/>
    <lineage>
        <taxon>Eukaryota</taxon>
        <taxon>Viridiplantae</taxon>
        <taxon>Streptophyta</taxon>
        <taxon>Embryophyta</taxon>
        <taxon>Tracheophyta</taxon>
        <taxon>Spermatophyta</taxon>
        <taxon>Magnoliopsida</taxon>
        <taxon>eudicotyledons</taxon>
        <taxon>Gunneridae</taxon>
        <taxon>Pentapetalae</taxon>
        <taxon>rosids</taxon>
        <taxon>fabids</taxon>
        <taxon>Fagales</taxon>
        <taxon>Betulaceae</taxon>
        <taxon>Carpinus</taxon>
    </lineage>
</organism>
<dbReference type="Pfam" id="PF00400">
    <property type="entry name" value="WD40"/>
    <property type="match status" value="3"/>
</dbReference>
<dbReference type="InterPro" id="IPR036322">
    <property type="entry name" value="WD40_repeat_dom_sf"/>
</dbReference>
<gene>
    <name evidence="7" type="ORF">FH972_015225</name>
</gene>
<accession>A0A5N6RFC4</accession>
<dbReference type="AlphaFoldDB" id="A0A5N6RFC4"/>
<keyword evidence="2" id="KW-0677">Repeat</keyword>
<dbReference type="InterPro" id="IPR020472">
    <property type="entry name" value="WD40_PAC1"/>
</dbReference>
<feature type="region of interest" description="Disordered" evidence="5">
    <location>
        <begin position="104"/>
        <end position="132"/>
    </location>
</feature>
<dbReference type="Gene3D" id="2.130.10.10">
    <property type="entry name" value="YVTN repeat-like/Quinoprotein amine dehydrogenase"/>
    <property type="match status" value="2"/>
</dbReference>
<dbReference type="GO" id="GO:0008270">
    <property type="term" value="F:zinc ion binding"/>
    <property type="evidence" value="ECO:0007669"/>
    <property type="project" value="UniProtKB-KW"/>
</dbReference>
<evidence type="ECO:0000256" key="4">
    <source>
        <dbReference type="PROSITE-ProRule" id="PRU00723"/>
    </source>
</evidence>
<evidence type="ECO:0000313" key="7">
    <source>
        <dbReference type="EMBL" id="KAE8076587.1"/>
    </source>
</evidence>
<dbReference type="SUPFAM" id="SSF50978">
    <property type="entry name" value="WD40 repeat-like"/>
    <property type="match status" value="1"/>
</dbReference>
<evidence type="ECO:0000256" key="3">
    <source>
        <dbReference type="PROSITE-ProRule" id="PRU00221"/>
    </source>
</evidence>
<dbReference type="EMBL" id="CM017326">
    <property type="protein sequence ID" value="KAE8076587.1"/>
    <property type="molecule type" value="Genomic_DNA"/>
</dbReference>
<dbReference type="PRINTS" id="PR00320">
    <property type="entry name" value="GPROTEINBRPT"/>
</dbReference>
<feature type="compositionally biased region" description="Basic and acidic residues" evidence="5">
    <location>
        <begin position="106"/>
        <end position="120"/>
    </location>
</feature>
<protein>
    <recommendedName>
        <fullName evidence="6">C3H1-type domain-containing protein</fullName>
    </recommendedName>
</protein>
<feature type="zinc finger region" description="C3H1-type" evidence="4">
    <location>
        <begin position="35"/>
        <end position="61"/>
    </location>
</feature>
<keyword evidence="1 3" id="KW-0853">WD repeat</keyword>
<dbReference type="Proteomes" id="UP000327013">
    <property type="component" value="Chromosome 6"/>
</dbReference>
<evidence type="ECO:0000259" key="6">
    <source>
        <dbReference type="PROSITE" id="PS50103"/>
    </source>
</evidence>
<dbReference type="InterPro" id="IPR000571">
    <property type="entry name" value="Znf_CCCH"/>
</dbReference>
<reference evidence="7 8" key="1">
    <citation type="submission" date="2019-06" db="EMBL/GenBank/DDBJ databases">
        <title>A chromosomal-level reference genome of Carpinus fangiana (Coryloideae, Betulaceae).</title>
        <authorList>
            <person name="Yang X."/>
            <person name="Wang Z."/>
            <person name="Zhang L."/>
            <person name="Hao G."/>
            <person name="Liu J."/>
            <person name="Yang Y."/>
        </authorList>
    </citation>
    <scope>NUCLEOTIDE SEQUENCE [LARGE SCALE GENOMIC DNA]</scope>
    <source>
        <strain evidence="7">Cfa_2016G</strain>
        <tissue evidence="7">Leaf</tissue>
    </source>
</reference>
<keyword evidence="4" id="KW-0862">Zinc</keyword>
<evidence type="ECO:0000256" key="1">
    <source>
        <dbReference type="ARBA" id="ARBA00022574"/>
    </source>
</evidence>
<dbReference type="PROSITE" id="PS50103">
    <property type="entry name" value="ZF_C3H1"/>
    <property type="match status" value="2"/>
</dbReference>
<evidence type="ECO:0000256" key="2">
    <source>
        <dbReference type="ARBA" id="ARBA00022737"/>
    </source>
</evidence>
<dbReference type="OrthoDB" id="59941at2759"/>
<keyword evidence="8" id="KW-1185">Reference proteome</keyword>
<keyword evidence="4" id="KW-0479">Metal-binding</keyword>
<proteinExistence type="predicted"/>
<dbReference type="PANTHER" id="PTHR44489">
    <property type="match status" value="1"/>
</dbReference>
<feature type="repeat" description="WD" evidence="3">
    <location>
        <begin position="184"/>
        <end position="225"/>
    </location>
</feature>
<dbReference type="InterPro" id="IPR015943">
    <property type="entry name" value="WD40/YVTN_repeat-like_dom_sf"/>
</dbReference>
<dbReference type="InterPro" id="IPR044715">
    <property type="entry name" value="WDR86-like"/>
</dbReference>
<dbReference type="PANTHER" id="PTHR44489:SF14">
    <property type="entry name" value="ZINC FINGER CCCH DOMAIN-CONTAINING PROTEIN 59-RELATED"/>
    <property type="match status" value="1"/>
</dbReference>
<name>A0A5N6RFC4_9ROSI</name>
<dbReference type="PROSITE" id="PS50294">
    <property type="entry name" value="WD_REPEATS_REGION"/>
    <property type="match status" value="2"/>
</dbReference>
<feature type="repeat" description="WD" evidence="3">
    <location>
        <begin position="309"/>
        <end position="348"/>
    </location>
</feature>
<keyword evidence="4" id="KW-0863">Zinc-finger</keyword>
<dbReference type="InterPro" id="IPR001680">
    <property type="entry name" value="WD40_rpt"/>
</dbReference>
<dbReference type="PROSITE" id="PS50082">
    <property type="entry name" value="WD_REPEATS_2"/>
    <property type="match status" value="3"/>
</dbReference>
<feature type="domain" description="C3H1-type" evidence="6">
    <location>
        <begin position="147"/>
        <end position="173"/>
    </location>
</feature>
<feature type="domain" description="C3H1-type" evidence="6">
    <location>
        <begin position="35"/>
        <end position="61"/>
    </location>
</feature>